<organism evidence="1">
    <name type="scientific">Arundo donax</name>
    <name type="common">Giant reed</name>
    <name type="synonym">Donax arundinaceus</name>
    <dbReference type="NCBI Taxonomy" id="35708"/>
    <lineage>
        <taxon>Eukaryota</taxon>
        <taxon>Viridiplantae</taxon>
        <taxon>Streptophyta</taxon>
        <taxon>Embryophyta</taxon>
        <taxon>Tracheophyta</taxon>
        <taxon>Spermatophyta</taxon>
        <taxon>Magnoliopsida</taxon>
        <taxon>Liliopsida</taxon>
        <taxon>Poales</taxon>
        <taxon>Poaceae</taxon>
        <taxon>PACMAD clade</taxon>
        <taxon>Arundinoideae</taxon>
        <taxon>Arundineae</taxon>
        <taxon>Arundo</taxon>
    </lineage>
</organism>
<accession>A0A0A9U4T8</accession>
<dbReference type="EMBL" id="GBRH01203582">
    <property type="protein sequence ID" value="JAD94313.1"/>
    <property type="molecule type" value="Transcribed_RNA"/>
</dbReference>
<name>A0A0A9U4T8_ARUDO</name>
<protein>
    <submittedName>
        <fullName evidence="1">Uncharacterized protein</fullName>
    </submittedName>
</protein>
<dbReference type="AlphaFoldDB" id="A0A0A9U4T8"/>
<evidence type="ECO:0000313" key="1">
    <source>
        <dbReference type="EMBL" id="JAD94313.1"/>
    </source>
</evidence>
<reference evidence="1" key="1">
    <citation type="submission" date="2014-09" db="EMBL/GenBank/DDBJ databases">
        <authorList>
            <person name="Magalhaes I.L.F."/>
            <person name="Oliveira U."/>
            <person name="Santos F.R."/>
            <person name="Vidigal T.H.D.A."/>
            <person name="Brescovit A.D."/>
            <person name="Santos A.J."/>
        </authorList>
    </citation>
    <scope>NUCLEOTIDE SEQUENCE</scope>
    <source>
        <tissue evidence="1">Shoot tissue taken approximately 20 cm above the soil surface</tissue>
    </source>
</reference>
<reference evidence="1" key="2">
    <citation type="journal article" date="2015" name="Data Brief">
        <title>Shoot transcriptome of the giant reed, Arundo donax.</title>
        <authorList>
            <person name="Barrero R.A."/>
            <person name="Guerrero F.D."/>
            <person name="Moolhuijzen P."/>
            <person name="Goolsby J.A."/>
            <person name="Tidwell J."/>
            <person name="Bellgard S.E."/>
            <person name="Bellgard M.I."/>
        </authorList>
    </citation>
    <scope>NUCLEOTIDE SEQUENCE</scope>
    <source>
        <tissue evidence="1">Shoot tissue taken approximately 20 cm above the soil surface</tissue>
    </source>
</reference>
<proteinExistence type="predicted"/>
<sequence>MASASWTSMHCGGNLICTL</sequence>